<dbReference type="Proteomes" id="UP000265703">
    <property type="component" value="Unassembled WGS sequence"/>
</dbReference>
<evidence type="ECO:0000313" key="1">
    <source>
        <dbReference type="EMBL" id="RIA88523.1"/>
    </source>
</evidence>
<gene>
    <name evidence="1" type="ORF">C1645_826261</name>
</gene>
<sequence length="81" mass="9141">MRTANSKFLLAGPDLSPLFGPYDPLKLSLHTLSSHSEINFEAMRNEYVVAILHTAINITENSTGKKFRMRPEYEVIGNESM</sequence>
<protein>
    <submittedName>
        <fullName evidence="1">Uncharacterized protein</fullName>
    </submittedName>
</protein>
<comment type="caution">
    <text evidence="1">The sequence shown here is derived from an EMBL/GenBank/DDBJ whole genome shotgun (WGS) entry which is preliminary data.</text>
</comment>
<dbReference type="AlphaFoldDB" id="A0A397SQW5"/>
<accession>A0A397SQW5</accession>
<proteinExistence type="predicted"/>
<organism evidence="1 2">
    <name type="scientific">Glomus cerebriforme</name>
    <dbReference type="NCBI Taxonomy" id="658196"/>
    <lineage>
        <taxon>Eukaryota</taxon>
        <taxon>Fungi</taxon>
        <taxon>Fungi incertae sedis</taxon>
        <taxon>Mucoromycota</taxon>
        <taxon>Glomeromycotina</taxon>
        <taxon>Glomeromycetes</taxon>
        <taxon>Glomerales</taxon>
        <taxon>Glomeraceae</taxon>
        <taxon>Glomus</taxon>
    </lineage>
</organism>
<reference evidence="1 2" key="1">
    <citation type="submission" date="2018-06" db="EMBL/GenBank/DDBJ databases">
        <title>Comparative genomics reveals the genomic features of Rhizophagus irregularis, R. cerebriforme, R. diaphanum and Gigaspora rosea, and their symbiotic lifestyle signature.</title>
        <authorList>
            <person name="Morin E."/>
            <person name="San Clemente H."/>
            <person name="Chen E.C.H."/>
            <person name="De La Providencia I."/>
            <person name="Hainaut M."/>
            <person name="Kuo A."/>
            <person name="Kohler A."/>
            <person name="Murat C."/>
            <person name="Tang N."/>
            <person name="Roy S."/>
            <person name="Loubradou J."/>
            <person name="Henrissat B."/>
            <person name="Grigoriev I.V."/>
            <person name="Corradi N."/>
            <person name="Roux C."/>
            <person name="Martin F.M."/>
        </authorList>
    </citation>
    <scope>NUCLEOTIDE SEQUENCE [LARGE SCALE GENOMIC DNA]</scope>
    <source>
        <strain evidence="1 2">DAOM 227022</strain>
    </source>
</reference>
<keyword evidence="2" id="KW-1185">Reference proteome</keyword>
<dbReference type="OrthoDB" id="2341968at2759"/>
<dbReference type="EMBL" id="QKYT01000260">
    <property type="protein sequence ID" value="RIA88523.1"/>
    <property type="molecule type" value="Genomic_DNA"/>
</dbReference>
<evidence type="ECO:0000313" key="2">
    <source>
        <dbReference type="Proteomes" id="UP000265703"/>
    </source>
</evidence>
<name>A0A397SQW5_9GLOM</name>